<dbReference type="Gene3D" id="3.40.50.1010">
    <property type="entry name" value="5'-nuclease"/>
    <property type="match status" value="1"/>
</dbReference>
<organism evidence="3 4">
    <name type="scientific">Rhodonia placenta</name>
    <dbReference type="NCBI Taxonomy" id="104341"/>
    <lineage>
        <taxon>Eukaryota</taxon>
        <taxon>Fungi</taxon>
        <taxon>Dikarya</taxon>
        <taxon>Basidiomycota</taxon>
        <taxon>Agaricomycotina</taxon>
        <taxon>Agaricomycetes</taxon>
        <taxon>Polyporales</taxon>
        <taxon>Adustoporiaceae</taxon>
        <taxon>Rhodonia</taxon>
    </lineage>
</organism>
<protein>
    <recommendedName>
        <fullName evidence="2">PIN domain-containing protein</fullName>
    </recommendedName>
</protein>
<feature type="region of interest" description="Disordered" evidence="1">
    <location>
        <begin position="276"/>
        <end position="310"/>
    </location>
</feature>
<evidence type="ECO:0000259" key="2">
    <source>
        <dbReference type="Pfam" id="PF13638"/>
    </source>
</evidence>
<dbReference type="InterPro" id="IPR002716">
    <property type="entry name" value="PIN_dom"/>
</dbReference>
<name>A0A8H7NYK2_9APHY</name>
<gene>
    <name evidence="3" type="ORF">IEO21_07331</name>
</gene>
<evidence type="ECO:0000313" key="3">
    <source>
        <dbReference type="EMBL" id="KAF9809639.1"/>
    </source>
</evidence>
<feature type="region of interest" description="Disordered" evidence="1">
    <location>
        <begin position="20"/>
        <end position="81"/>
    </location>
</feature>
<evidence type="ECO:0000256" key="1">
    <source>
        <dbReference type="SAM" id="MobiDB-lite"/>
    </source>
</evidence>
<sequence>MSRALGAAFLNHQVQQLEKTVTDAGQGGNWRDRRTQTGGDNSDGKRSRAPAQAKPIKRRDGDATFTDGDKARQGRDRREQKDADIVVVDASVLIHALGQVKKWCRDGREEIIIVPLEALNTLDLLKKGMSSLAQRARAASRILEAQVGTNPRIRLQRDDAFVLWENIFEQQPPTGAPEWVRRTICCARWEIEHAAEEKPLRNPQDTTPPHVILAVLSQSTEAQSEAVFPPLAHVSASPVPLPAPQMNRHEPRSSGALVAQWAAKARIEVLEVVPAPLGPHPEERGKRGTRRNSRGAGPAGARPIPGGGLVERPPAVMAMMEMVAQPSRVVRVLARGEKLEPDT</sequence>
<dbReference type="AlphaFoldDB" id="A0A8H7NYK2"/>
<accession>A0A8H7NYK2</accession>
<dbReference type="Proteomes" id="UP000639403">
    <property type="component" value="Unassembled WGS sequence"/>
</dbReference>
<feature type="compositionally biased region" description="Low complexity" evidence="1">
    <location>
        <begin position="294"/>
        <end position="304"/>
    </location>
</feature>
<dbReference type="Pfam" id="PF13638">
    <property type="entry name" value="PIN_4"/>
    <property type="match status" value="1"/>
</dbReference>
<evidence type="ECO:0000313" key="4">
    <source>
        <dbReference type="Proteomes" id="UP000639403"/>
    </source>
</evidence>
<reference evidence="3" key="2">
    <citation type="journal article" name="Front. Microbiol.">
        <title>Degradative Capacity of Two Strains of Rhodonia placenta: From Phenotype to Genotype.</title>
        <authorList>
            <person name="Kolle M."/>
            <person name="Horta M.A.C."/>
            <person name="Nowrousian M."/>
            <person name="Ohm R.A."/>
            <person name="Benz J.P."/>
            <person name="Pilgard A."/>
        </authorList>
    </citation>
    <scope>NUCLEOTIDE SEQUENCE</scope>
    <source>
        <strain evidence="3">FPRL280</strain>
    </source>
</reference>
<feature type="compositionally biased region" description="Basic and acidic residues" evidence="1">
    <location>
        <begin position="58"/>
        <end position="81"/>
    </location>
</feature>
<proteinExistence type="predicted"/>
<comment type="caution">
    <text evidence="3">The sequence shown here is derived from an EMBL/GenBank/DDBJ whole genome shotgun (WGS) entry which is preliminary data.</text>
</comment>
<reference evidence="3" key="1">
    <citation type="submission" date="2020-11" db="EMBL/GenBank/DDBJ databases">
        <authorList>
            <person name="Koelle M."/>
            <person name="Horta M.A.C."/>
            <person name="Nowrousian M."/>
            <person name="Ohm R.A."/>
            <person name="Benz P."/>
            <person name="Pilgard A."/>
        </authorList>
    </citation>
    <scope>NUCLEOTIDE SEQUENCE</scope>
    <source>
        <strain evidence="3">FPRL280</strain>
    </source>
</reference>
<dbReference type="EMBL" id="JADOXO010000201">
    <property type="protein sequence ID" value="KAF9809639.1"/>
    <property type="molecule type" value="Genomic_DNA"/>
</dbReference>
<feature type="domain" description="PIN" evidence="2">
    <location>
        <begin position="86"/>
        <end position="162"/>
    </location>
</feature>